<keyword evidence="1" id="KW-0472">Membrane</keyword>
<proteinExistence type="predicted"/>
<dbReference type="EMBL" id="SRXV01000001">
    <property type="protein sequence ID" value="TGY93931.1"/>
    <property type="molecule type" value="Genomic_DNA"/>
</dbReference>
<dbReference type="RefSeq" id="WP_135943126.1">
    <property type="nucleotide sequence ID" value="NZ_BMEI01000001.1"/>
</dbReference>
<evidence type="ECO:0008006" key="5">
    <source>
        <dbReference type="Google" id="ProtNLM"/>
    </source>
</evidence>
<evidence type="ECO:0000313" key="3">
    <source>
        <dbReference type="EMBL" id="TGY93931.1"/>
    </source>
</evidence>
<feature type="chain" id="PRO_5020194203" description="Cyclic di-GMP-binding protein" evidence="2">
    <location>
        <begin position="27"/>
        <end position="524"/>
    </location>
</feature>
<dbReference type="OrthoDB" id="7625043at2"/>
<evidence type="ECO:0000256" key="1">
    <source>
        <dbReference type="SAM" id="Phobius"/>
    </source>
</evidence>
<dbReference type="AlphaFoldDB" id="A0A4S2HDT8"/>
<feature type="transmembrane region" description="Helical" evidence="1">
    <location>
        <begin position="497"/>
        <end position="516"/>
    </location>
</feature>
<evidence type="ECO:0000256" key="2">
    <source>
        <dbReference type="SAM" id="SignalP"/>
    </source>
</evidence>
<gene>
    <name evidence="3" type="ORF">E5162_01190</name>
</gene>
<feature type="signal peptide" evidence="2">
    <location>
        <begin position="1"/>
        <end position="26"/>
    </location>
</feature>
<protein>
    <recommendedName>
        <fullName evidence="5">Cyclic di-GMP-binding protein</fullName>
    </recommendedName>
</protein>
<keyword evidence="2" id="KW-0732">Signal</keyword>
<name>A0A4S2HDT8_9PROT</name>
<keyword evidence="1" id="KW-0812">Transmembrane</keyword>
<reference evidence="3 4" key="1">
    <citation type="journal article" date="2013" name="Int. J. Syst. Evol. Microbiol.">
        <title>Marinicauda pacifica gen. nov., sp. nov., a prosthecate alphaproteobacterium of the family Hyphomonadaceae isolated from deep seawater.</title>
        <authorList>
            <person name="Zhang X.Y."/>
            <person name="Li G.W."/>
            <person name="Wang C.S."/>
            <person name="Zhang Y.J."/>
            <person name="Xu X.W."/>
            <person name="Li H."/>
            <person name="Liu A."/>
            <person name="Liu C."/>
            <person name="Xie B.B."/>
            <person name="Qin Q.L."/>
            <person name="Xu Z."/>
            <person name="Chen X.L."/>
            <person name="Zhou B.C."/>
            <person name="Zhang Y.Z."/>
        </authorList>
    </citation>
    <scope>NUCLEOTIDE SEQUENCE [LARGE SCALE GENOMIC DNA]</scope>
    <source>
        <strain evidence="3 4">P-1 km-3</strain>
    </source>
</reference>
<keyword evidence="1" id="KW-1133">Transmembrane helix</keyword>
<accession>A0A4S2HDT8</accession>
<dbReference type="PROSITE" id="PS51257">
    <property type="entry name" value="PROKAR_LIPOPROTEIN"/>
    <property type="match status" value="1"/>
</dbReference>
<organism evidence="3 4">
    <name type="scientific">Marinicauda pacifica</name>
    <dbReference type="NCBI Taxonomy" id="1133559"/>
    <lineage>
        <taxon>Bacteria</taxon>
        <taxon>Pseudomonadati</taxon>
        <taxon>Pseudomonadota</taxon>
        <taxon>Alphaproteobacteria</taxon>
        <taxon>Maricaulales</taxon>
        <taxon>Maricaulaceae</taxon>
        <taxon>Marinicauda</taxon>
    </lineage>
</organism>
<evidence type="ECO:0000313" key="4">
    <source>
        <dbReference type="Proteomes" id="UP000305451"/>
    </source>
</evidence>
<keyword evidence="4" id="KW-1185">Reference proteome</keyword>
<dbReference type="Proteomes" id="UP000305451">
    <property type="component" value="Unassembled WGS sequence"/>
</dbReference>
<sequence length="524" mass="54400">MSIRFVLTCVVALACACLSLSAIAHAEDLRAARSEEHALSSLAAQSSVTLNETSGLARISFDIAPGARAEAVELVLVARPVSPQSGGRLQVSVNRGRSVTLAPQPENFEARFALYADSLREGRNTLNLNFDAAGEDGWVIDAEASRLRVSVAPAAGYSSLSDVEAALGADFAAPRRIFIDAGQAGTQAVPVSALTAQGLALRMGEAPILVSERSVAELTVRAVADPAAATPAVTLTGEDEIQLSATDSAALIAAARLFAARSMDGQDRRFGAAQALSAARLVRDTGFETTGANADLETLAGFGAPFGAEQGIATAVVFTDTDPQARLAALAVVGRAAIASGSAWIYGWFGEDIDAAPASHHRMVLGPLSTMDSRLLAAAPAEMRAATDAARARLPRQRRHFGSTAYADDTVGPLAEIAGIAAIYEDTSGQTVAIITSPDGADFARAARRLARSSLWNGMEGQAVLWDASAVTAFGPTTGPAFSREAFVVFLRDNDRYVALGAFSLAMLLLLSGSAVNRSASRRV</sequence>
<comment type="caution">
    <text evidence="3">The sequence shown here is derived from an EMBL/GenBank/DDBJ whole genome shotgun (WGS) entry which is preliminary data.</text>
</comment>